<dbReference type="Gene3D" id="6.10.140.2220">
    <property type="match status" value="1"/>
</dbReference>
<dbReference type="Pfam" id="PF01753">
    <property type="entry name" value="zf-MYND"/>
    <property type="match status" value="1"/>
</dbReference>
<accession>A0A8K0SI14</accession>
<dbReference type="AlphaFoldDB" id="A0A8K0SI14"/>
<organism evidence="6 7">
    <name type="scientific">Stachybotrys elegans</name>
    <dbReference type="NCBI Taxonomy" id="80388"/>
    <lineage>
        <taxon>Eukaryota</taxon>
        <taxon>Fungi</taxon>
        <taxon>Dikarya</taxon>
        <taxon>Ascomycota</taxon>
        <taxon>Pezizomycotina</taxon>
        <taxon>Sordariomycetes</taxon>
        <taxon>Hypocreomycetidae</taxon>
        <taxon>Hypocreales</taxon>
        <taxon>Stachybotryaceae</taxon>
        <taxon>Stachybotrys</taxon>
    </lineage>
</organism>
<keyword evidence="7" id="KW-1185">Reference proteome</keyword>
<sequence>MASTMEVDSEPDHVELCMSCNNPAVERCGQCKDAKYCSKGCQTRDWPVHKLLCSSMAQADSTTPHTKKFRGIVFSKSNAGDYTARFMWWEKHPLCYVSSIDHPVGEMSIVFDPILGRTLDNAIHIVYRKVVIQRASLTERQLCKASIEFPAEWNSTVLAYGSIGTALGTGQPRSLNMNDLRHIANHFFFERTEVPSVDQMPSRELITKSRTSTKGLIWIYHTSECCEKRGSDFLPIDVVLSDPIFGQPAGPSEIANRIGLPLLTRNISKQDNVQLGADTHKDCTLQNFDAEFLTLCCDPDAPANPIAGSKGWGDAPDRWGYLCRGPMMVVRQDKQPLDPTHMKAILGYCKDEINSLIREGGYDSECRLAKQQRAEAISRSSFLLYWHKFSNENRKECRELGLKSPYDF</sequence>
<dbReference type="SUPFAM" id="SSF144232">
    <property type="entry name" value="HIT/MYND zinc finger-like"/>
    <property type="match status" value="1"/>
</dbReference>
<dbReference type="Proteomes" id="UP000813444">
    <property type="component" value="Unassembled WGS sequence"/>
</dbReference>
<evidence type="ECO:0000256" key="2">
    <source>
        <dbReference type="ARBA" id="ARBA00022771"/>
    </source>
</evidence>
<dbReference type="PROSITE" id="PS50865">
    <property type="entry name" value="ZF_MYND_2"/>
    <property type="match status" value="1"/>
</dbReference>
<keyword evidence="1" id="KW-0479">Metal-binding</keyword>
<evidence type="ECO:0000256" key="1">
    <source>
        <dbReference type="ARBA" id="ARBA00022723"/>
    </source>
</evidence>
<dbReference type="InterPro" id="IPR002893">
    <property type="entry name" value="Znf_MYND"/>
</dbReference>
<protein>
    <recommendedName>
        <fullName evidence="5">MYND-type domain-containing protein</fullName>
    </recommendedName>
</protein>
<evidence type="ECO:0000256" key="3">
    <source>
        <dbReference type="ARBA" id="ARBA00022833"/>
    </source>
</evidence>
<comment type="caution">
    <text evidence="6">The sequence shown here is derived from an EMBL/GenBank/DDBJ whole genome shotgun (WGS) entry which is preliminary data.</text>
</comment>
<name>A0A8K0SI14_9HYPO</name>
<feature type="domain" description="MYND-type" evidence="5">
    <location>
        <begin position="17"/>
        <end position="53"/>
    </location>
</feature>
<evidence type="ECO:0000313" key="7">
    <source>
        <dbReference type="Proteomes" id="UP000813444"/>
    </source>
</evidence>
<evidence type="ECO:0000313" key="6">
    <source>
        <dbReference type="EMBL" id="KAH7312653.1"/>
    </source>
</evidence>
<keyword evidence="2 4" id="KW-0863">Zinc-finger</keyword>
<proteinExistence type="predicted"/>
<dbReference type="GO" id="GO:0008270">
    <property type="term" value="F:zinc ion binding"/>
    <property type="evidence" value="ECO:0007669"/>
    <property type="project" value="UniProtKB-KW"/>
</dbReference>
<gene>
    <name evidence="6" type="ORF">B0I35DRAFT_437466</name>
</gene>
<evidence type="ECO:0000259" key="5">
    <source>
        <dbReference type="PROSITE" id="PS50865"/>
    </source>
</evidence>
<dbReference type="OrthoDB" id="2895307at2759"/>
<reference evidence="6" key="1">
    <citation type="journal article" date="2021" name="Nat. Commun.">
        <title>Genetic determinants of endophytism in the Arabidopsis root mycobiome.</title>
        <authorList>
            <person name="Mesny F."/>
            <person name="Miyauchi S."/>
            <person name="Thiergart T."/>
            <person name="Pickel B."/>
            <person name="Atanasova L."/>
            <person name="Karlsson M."/>
            <person name="Huettel B."/>
            <person name="Barry K.W."/>
            <person name="Haridas S."/>
            <person name="Chen C."/>
            <person name="Bauer D."/>
            <person name="Andreopoulos W."/>
            <person name="Pangilinan J."/>
            <person name="LaButti K."/>
            <person name="Riley R."/>
            <person name="Lipzen A."/>
            <person name="Clum A."/>
            <person name="Drula E."/>
            <person name="Henrissat B."/>
            <person name="Kohler A."/>
            <person name="Grigoriev I.V."/>
            <person name="Martin F.M."/>
            <person name="Hacquard S."/>
        </authorList>
    </citation>
    <scope>NUCLEOTIDE SEQUENCE</scope>
    <source>
        <strain evidence="6">MPI-CAGE-CH-0235</strain>
    </source>
</reference>
<dbReference type="EMBL" id="JAGPNK010000010">
    <property type="protein sequence ID" value="KAH7312653.1"/>
    <property type="molecule type" value="Genomic_DNA"/>
</dbReference>
<keyword evidence="3" id="KW-0862">Zinc</keyword>
<evidence type="ECO:0000256" key="4">
    <source>
        <dbReference type="PROSITE-ProRule" id="PRU00134"/>
    </source>
</evidence>